<dbReference type="EMBL" id="SIJB01000015">
    <property type="protein sequence ID" value="NBI28568.1"/>
    <property type="molecule type" value="Genomic_DNA"/>
</dbReference>
<reference evidence="2 3" key="1">
    <citation type="submission" date="2019-01" db="EMBL/GenBank/DDBJ databases">
        <title>Chengkuizengella sp. nov., isolated from deep-sea sediment of East Pacific Ocean.</title>
        <authorList>
            <person name="Yang J."/>
            <person name="Lai Q."/>
            <person name="Shao Z."/>
        </authorList>
    </citation>
    <scope>NUCLEOTIDE SEQUENCE [LARGE SCALE GENOMIC DNA]</scope>
    <source>
        <strain evidence="2 3">YPA3-1-1</strain>
    </source>
</reference>
<dbReference type="PANTHER" id="PTHR34351">
    <property type="entry name" value="SLR1927 PROTEIN-RELATED"/>
    <property type="match status" value="1"/>
</dbReference>
<feature type="domain" description="DUF58" evidence="1">
    <location>
        <begin position="186"/>
        <end position="296"/>
    </location>
</feature>
<evidence type="ECO:0000259" key="1">
    <source>
        <dbReference type="Pfam" id="PF01882"/>
    </source>
</evidence>
<accession>A0A6N9Q2K2</accession>
<dbReference type="RefSeq" id="WP_160645351.1">
    <property type="nucleotide sequence ID" value="NZ_SIJB01000015.1"/>
</dbReference>
<keyword evidence="3" id="KW-1185">Reference proteome</keyword>
<proteinExistence type="predicted"/>
<dbReference type="Pfam" id="PF01882">
    <property type="entry name" value="DUF58"/>
    <property type="match status" value="1"/>
</dbReference>
<sequence length="389" mass="45760">MMNLKMIFILLIWASSLSYSLLKGGYSAWFMTYSLSLLLFYFIIVKLTNPKLKAHRKIASEKWISGDHISVKVNIQFHSWVPFVWIIVKDGWHRQTYFPRFQTTFQYEYLIKNSQRGKYDSEGLQIVIKDLFGFIRKKVKVKSKLQFIVYPEPIPITEWKNIQSNWEDSDHTSSLRNYESTQFSGIRDYNYGDPMNRIHWKMSAKSNKLKTKESEISVDHKMMIFLDANQKGENFNTSSFETAVQIAASLIRYGKNQRFVMGIVSNNLEQYNDSLTSSFKIQQAYEFLATVIPDGEMPLYETMSQQMKKINKDMMNMCITTDLNDEFINTCLFLRKQMRKINIVFIYESKVLNIKHRKYIKSLEEMGCHIELVKSHHHTQKQGGLKHGA</sequence>
<comment type="caution">
    <text evidence="2">The sequence shown here is derived from an EMBL/GenBank/DDBJ whole genome shotgun (WGS) entry which is preliminary data.</text>
</comment>
<dbReference type="AlphaFoldDB" id="A0A6N9Q2K2"/>
<dbReference type="Proteomes" id="UP000448943">
    <property type="component" value="Unassembled WGS sequence"/>
</dbReference>
<dbReference type="InterPro" id="IPR002881">
    <property type="entry name" value="DUF58"/>
</dbReference>
<organism evidence="2 3">
    <name type="scientific">Chengkuizengella marina</name>
    <dbReference type="NCBI Taxonomy" id="2507566"/>
    <lineage>
        <taxon>Bacteria</taxon>
        <taxon>Bacillati</taxon>
        <taxon>Bacillota</taxon>
        <taxon>Bacilli</taxon>
        <taxon>Bacillales</taxon>
        <taxon>Paenibacillaceae</taxon>
        <taxon>Chengkuizengella</taxon>
    </lineage>
</organism>
<dbReference type="OrthoDB" id="140416at2"/>
<name>A0A6N9Q2K2_9BACL</name>
<protein>
    <submittedName>
        <fullName evidence="2">DUF58 domain-containing protein</fullName>
    </submittedName>
</protein>
<dbReference type="PANTHER" id="PTHR34351:SF2">
    <property type="entry name" value="DUF58 DOMAIN-CONTAINING PROTEIN"/>
    <property type="match status" value="1"/>
</dbReference>
<evidence type="ECO:0000313" key="3">
    <source>
        <dbReference type="Proteomes" id="UP000448943"/>
    </source>
</evidence>
<gene>
    <name evidence="2" type="ORF">ERL59_06335</name>
</gene>
<evidence type="ECO:0000313" key="2">
    <source>
        <dbReference type="EMBL" id="NBI28568.1"/>
    </source>
</evidence>